<gene>
    <name evidence="2" type="ORF">KTO63_04830</name>
</gene>
<comment type="caution">
    <text evidence="2">The sequence shown here is derived from an EMBL/GenBank/DDBJ whole genome shotgun (WGS) entry which is preliminary data.</text>
</comment>
<dbReference type="RefSeq" id="WP_217790086.1">
    <property type="nucleotide sequence ID" value="NZ_JAHSPG010000002.1"/>
</dbReference>
<proteinExistence type="predicted"/>
<organism evidence="2 3">
    <name type="scientific">Pinibacter aurantiacus</name>
    <dbReference type="NCBI Taxonomy" id="2851599"/>
    <lineage>
        <taxon>Bacteria</taxon>
        <taxon>Pseudomonadati</taxon>
        <taxon>Bacteroidota</taxon>
        <taxon>Chitinophagia</taxon>
        <taxon>Chitinophagales</taxon>
        <taxon>Chitinophagaceae</taxon>
        <taxon>Pinibacter</taxon>
    </lineage>
</organism>
<evidence type="ECO:0000313" key="3">
    <source>
        <dbReference type="Proteomes" id="UP000812270"/>
    </source>
</evidence>
<evidence type="ECO:0000256" key="1">
    <source>
        <dbReference type="SAM" id="SignalP"/>
    </source>
</evidence>
<reference evidence="2" key="1">
    <citation type="submission" date="2021-06" db="EMBL/GenBank/DDBJ databases">
        <authorList>
            <person name="Huq M.A."/>
        </authorList>
    </citation>
    <scope>NUCLEOTIDE SEQUENCE</scope>
    <source>
        <strain evidence="2">MAH-26</strain>
    </source>
</reference>
<feature type="chain" id="PRO_5039173801" evidence="1">
    <location>
        <begin position="23"/>
        <end position="191"/>
    </location>
</feature>
<keyword evidence="3" id="KW-1185">Reference proteome</keyword>
<protein>
    <submittedName>
        <fullName evidence="2">DUF1579 domain-containing protein</fullName>
    </submittedName>
</protein>
<accession>A0A9E2W3N5</accession>
<dbReference type="InterPro" id="IPR011473">
    <property type="entry name" value="DUF1579"/>
</dbReference>
<name>A0A9E2W3N5_9BACT</name>
<feature type="signal peptide" evidence="1">
    <location>
        <begin position="1"/>
        <end position="22"/>
    </location>
</feature>
<dbReference type="EMBL" id="JAHSPG010000002">
    <property type="protein sequence ID" value="MBV4356463.1"/>
    <property type="molecule type" value="Genomic_DNA"/>
</dbReference>
<evidence type="ECO:0000313" key="2">
    <source>
        <dbReference type="EMBL" id="MBV4356463.1"/>
    </source>
</evidence>
<sequence>MKHLPLMTALLCLCIISYSGYSQDNSTAEKAWMAYKTPGDIHKMLATDVGEWKTEATAWMEPGSAPSKSTGSCTNRMLLDGRFLETHHTATMMGMPFEGWGTIGYDNAKKVFVSSWIDNFGTGLMYMEGTWDDAQKAIVSKGKFPDPESGKDMEMKEVYKIIDNNTRIMEMYVTMPDGKDFKTMELKYTRK</sequence>
<dbReference type="AlphaFoldDB" id="A0A9E2W3N5"/>
<keyword evidence="1" id="KW-0732">Signal</keyword>
<dbReference type="Proteomes" id="UP000812270">
    <property type="component" value="Unassembled WGS sequence"/>
</dbReference>
<dbReference type="Pfam" id="PF07617">
    <property type="entry name" value="DUF1579"/>
    <property type="match status" value="1"/>
</dbReference>